<reference evidence="1" key="1">
    <citation type="submission" date="2023-06" db="EMBL/GenBank/DDBJ databases">
        <authorList>
            <person name="Delattre M."/>
        </authorList>
    </citation>
    <scope>NUCLEOTIDE SEQUENCE</scope>
    <source>
        <strain evidence="1">AF72</strain>
    </source>
</reference>
<dbReference type="EMBL" id="CATQJA010002702">
    <property type="protein sequence ID" value="CAJ0584970.1"/>
    <property type="molecule type" value="Genomic_DNA"/>
</dbReference>
<dbReference type="Proteomes" id="UP001177023">
    <property type="component" value="Unassembled WGS sequence"/>
</dbReference>
<evidence type="ECO:0000313" key="1">
    <source>
        <dbReference type="EMBL" id="CAJ0584970.1"/>
    </source>
</evidence>
<organism evidence="1 2">
    <name type="scientific">Mesorhabditis spiculigera</name>
    <dbReference type="NCBI Taxonomy" id="96644"/>
    <lineage>
        <taxon>Eukaryota</taxon>
        <taxon>Metazoa</taxon>
        <taxon>Ecdysozoa</taxon>
        <taxon>Nematoda</taxon>
        <taxon>Chromadorea</taxon>
        <taxon>Rhabditida</taxon>
        <taxon>Rhabditina</taxon>
        <taxon>Rhabditomorpha</taxon>
        <taxon>Rhabditoidea</taxon>
        <taxon>Rhabditidae</taxon>
        <taxon>Mesorhabditinae</taxon>
        <taxon>Mesorhabditis</taxon>
    </lineage>
</organism>
<gene>
    <name evidence="1" type="ORF">MSPICULIGERA_LOCUS23005</name>
</gene>
<comment type="caution">
    <text evidence="1">The sequence shown here is derived from an EMBL/GenBank/DDBJ whole genome shotgun (WGS) entry which is preliminary data.</text>
</comment>
<evidence type="ECO:0000313" key="2">
    <source>
        <dbReference type="Proteomes" id="UP001177023"/>
    </source>
</evidence>
<proteinExistence type="predicted"/>
<sequence length="66" mass="7891">MAIITDQNYDNMMFVQTTAIFKNTDTFFRAENNSLEMYEHSPYACLTLDQRFAGRMHLKKRYRIST</sequence>
<protein>
    <submittedName>
        <fullName evidence="1">Uncharacterized protein</fullName>
    </submittedName>
</protein>
<name>A0AA36DEU2_9BILA</name>
<keyword evidence="2" id="KW-1185">Reference proteome</keyword>
<dbReference type="AlphaFoldDB" id="A0AA36DEU2"/>
<feature type="non-terminal residue" evidence="1">
    <location>
        <position position="1"/>
    </location>
</feature>
<accession>A0AA36DEU2</accession>